<keyword evidence="5" id="KW-1185">Reference proteome</keyword>
<evidence type="ECO:0000313" key="5">
    <source>
        <dbReference type="Proteomes" id="UP000428333"/>
    </source>
</evidence>
<dbReference type="PANTHER" id="PTHR47258">
    <property type="match status" value="1"/>
</dbReference>
<dbReference type="InterPro" id="IPR001841">
    <property type="entry name" value="Znf_RING"/>
</dbReference>
<dbReference type="Pfam" id="PF13639">
    <property type="entry name" value="zf-RING_2"/>
    <property type="match status" value="1"/>
</dbReference>
<evidence type="ECO:0000256" key="1">
    <source>
        <dbReference type="PROSITE-ProRule" id="PRU00175"/>
    </source>
</evidence>
<dbReference type="EMBL" id="QEFC01001457">
    <property type="protein sequence ID" value="KAE9457866.1"/>
    <property type="molecule type" value="Genomic_DNA"/>
</dbReference>
<reference evidence="4 5" key="1">
    <citation type="journal article" date="2019" name="Genome Biol. Evol.">
        <title>The Rhododendron genome and chromosomal organization provide insight into shared whole-genome duplications across the heath family (Ericaceae).</title>
        <authorList>
            <person name="Soza V.L."/>
            <person name="Lindsley D."/>
            <person name="Waalkes A."/>
            <person name="Ramage E."/>
            <person name="Patwardhan R.P."/>
            <person name="Burton J.N."/>
            <person name="Adey A."/>
            <person name="Kumar A."/>
            <person name="Qiu R."/>
            <person name="Shendure J."/>
            <person name="Hall B."/>
        </authorList>
    </citation>
    <scope>NUCLEOTIDE SEQUENCE [LARGE SCALE GENOMIC DNA]</scope>
    <source>
        <strain evidence="4">RSF 1966-606</strain>
    </source>
</reference>
<dbReference type="PROSITE" id="PS50089">
    <property type="entry name" value="ZF_RING_2"/>
    <property type="match status" value="1"/>
</dbReference>
<comment type="caution">
    <text evidence="4">The sequence shown here is derived from an EMBL/GenBank/DDBJ whole genome shotgun (WGS) entry which is preliminary data.</text>
</comment>
<protein>
    <recommendedName>
        <fullName evidence="3">RING-type domain-containing protein</fullName>
    </recommendedName>
</protein>
<dbReference type="SMART" id="SM00184">
    <property type="entry name" value="RING"/>
    <property type="match status" value="1"/>
</dbReference>
<keyword evidence="2" id="KW-0472">Membrane</keyword>
<gene>
    <name evidence="4" type="ORF">C3L33_10279</name>
</gene>
<dbReference type="PANTHER" id="PTHR47258:SF1">
    <property type="entry name" value="E3 UBIQUITIN-PROTEIN LIGASE XERICO-RELATED"/>
    <property type="match status" value="1"/>
</dbReference>
<feature type="transmembrane region" description="Helical" evidence="2">
    <location>
        <begin position="12"/>
        <end position="33"/>
    </location>
</feature>
<dbReference type="GO" id="GO:0008270">
    <property type="term" value="F:zinc ion binding"/>
    <property type="evidence" value="ECO:0007669"/>
    <property type="project" value="UniProtKB-KW"/>
</dbReference>
<dbReference type="Proteomes" id="UP000428333">
    <property type="component" value="Linkage Group LG06"/>
</dbReference>
<keyword evidence="2" id="KW-1133">Transmembrane helix</keyword>
<feature type="non-terminal residue" evidence="4">
    <location>
        <position position="1"/>
    </location>
</feature>
<dbReference type="SUPFAM" id="SSF57850">
    <property type="entry name" value="RING/U-box"/>
    <property type="match status" value="1"/>
</dbReference>
<keyword evidence="1" id="KW-0863">Zinc-finger</keyword>
<keyword evidence="1" id="KW-0479">Metal-binding</keyword>
<name>A0A6A4LBD0_9ERIC</name>
<sequence>MGVCMDLTPADGGILILIAVCILKSILFVRNILLAPLHLAGIRIAWLEEEHVENPWDWHSRHGTRSMELFQTPVLRFHNCRGGQHPPEQECIVCLTEFEPDAEVDRLRCGHVFHRMCLEKWLKSRKLTCPLCRTYMRQRKDPAWVVGEQRQFCLTLDDFCRAMGEGGGEDINAVELFTSSSAVFGSTDVPCCFLGV</sequence>
<dbReference type="InterPro" id="IPR044249">
    <property type="entry name" value="XERICO-like"/>
</dbReference>
<evidence type="ECO:0000259" key="3">
    <source>
        <dbReference type="PROSITE" id="PS50089"/>
    </source>
</evidence>
<keyword evidence="2" id="KW-0812">Transmembrane</keyword>
<organism evidence="4 5">
    <name type="scientific">Rhododendron williamsianum</name>
    <dbReference type="NCBI Taxonomy" id="262921"/>
    <lineage>
        <taxon>Eukaryota</taxon>
        <taxon>Viridiplantae</taxon>
        <taxon>Streptophyta</taxon>
        <taxon>Embryophyta</taxon>
        <taxon>Tracheophyta</taxon>
        <taxon>Spermatophyta</taxon>
        <taxon>Magnoliopsida</taxon>
        <taxon>eudicotyledons</taxon>
        <taxon>Gunneridae</taxon>
        <taxon>Pentapetalae</taxon>
        <taxon>asterids</taxon>
        <taxon>Ericales</taxon>
        <taxon>Ericaceae</taxon>
        <taxon>Ericoideae</taxon>
        <taxon>Rhodoreae</taxon>
        <taxon>Rhododendron</taxon>
    </lineage>
</organism>
<dbReference type="Gene3D" id="3.30.40.10">
    <property type="entry name" value="Zinc/RING finger domain, C3HC4 (zinc finger)"/>
    <property type="match status" value="1"/>
</dbReference>
<dbReference type="InterPro" id="IPR013083">
    <property type="entry name" value="Znf_RING/FYVE/PHD"/>
</dbReference>
<feature type="domain" description="RING-type" evidence="3">
    <location>
        <begin position="91"/>
        <end position="133"/>
    </location>
</feature>
<keyword evidence="1" id="KW-0862">Zinc</keyword>
<dbReference type="OrthoDB" id="9984778at2759"/>
<evidence type="ECO:0000256" key="2">
    <source>
        <dbReference type="SAM" id="Phobius"/>
    </source>
</evidence>
<accession>A0A6A4LBD0</accession>
<dbReference type="AlphaFoldDB" id="A0A6A4LBD0"/>
<evidence type="ECO:0000313" key="4">
    <source>
        <dbReference type="EMBL" id="KAE9457866.1"/>
    </source>
</evidence>
<proteinExistence type="predicted"/>